<proteinExistence type="predicted"/>
<protein>
    <submittedName>
        <fullName evidence="1">DUF29 domain-containing protein</fullName>
    </submittedName>
</protein>
<dbReference type="PANTHER" id="PTHR34235:SF4">
    <property type="entry name" value="SLR0291 PROTEIN"/>
    <property type="match status" value="1"/>
</dbReference>
<sequence length="147" mass="16899">MTSAHFNLYDHDIVAWANEQAAALRASQLERLDLEHLADEIADVGKSEQRELISRLAVLIGHLLKWAYQSERRGASWESTIRTQRSAIARRLRRIPSLKHTLSDPDWFADAWNDGRDLAVRETGLTALPMECPWPLENILKTNWFPV</sequence>
<dbReference type="EMBL" id="JABVCQ010000008">
    <property type="protein sequence ID" value="MBB1125592.1"/>
    <property type="molecule type" value="Genomic_DNA"/>
</dbReference>
<dbReference type="Proteomes" id="UP000548632">
    <property type="component" value="Unassembled WGS sequence"/>
</dbReference>
<accession>A0A839HH81</accession>
<gene>
    <name evidence="1" type="ORF">HUK38_05010</name>
</gene>
<evidence type="ECO:0000313" key="2">
    <source>
        <dbReference type="Proteomes" id="UP000548632"/>
    </source>
</evidence>
<dbReference type="RefSeq" id="WP_182583100.1">
    <property type="nucleotide sequence ID" value="NZ_JABVCQ010000008.1"/>
</dbReference>
<comment type="caution">
    <text evidence="1">The sequence shown here is derived from an EMBL/GenBank/DDBJ whole genome shotgun (WGS) entry which is preliminary data.</text>
</comment>
<name>A0A839HH81_9GAMM</name>
<evidence type="ECO:0000313" key="1">
    <source>
        <dbReference type="EMBL" id="MBB1125592.1"/>
    </source>
</evidence>
<organism evidence="1 2">
    <name type="scientific">Thiospirillum jenense</name>
    <dbReference type="NCBI Taxonomy" id="1653858"/>
    <lineage>
        <taxon>Bacteria</taxon>
        <taxon>Pseudomonadati</taxon>
        <taxon>Pseudomonadota</taxon>
        <taxon>Gammaproteobacteria</taxon>
        <taxon>Chromatiales</taxon>
        <taxon>Chromatiaceae</taxon>
        <taxon>Thiospirillum</taxon>
    </lineage>
</organism>
<keyword evidence="2" id="KW-1185">Reference proteome</keyword>
<dbReference type="Gene3D" id="1.20.1220.20">
    <property type="entry name" value="Uncharcterised protein PF01724"/>
    <property type="match status" value="1"/>
</dbReference>
<dbReference type="PANTHER" id="PTHR34235">
    <property type="entry name" value="SLR1203 PROTEIN-RELATED"/>
    <property type="match status" value="1"/>
</dbReference>
<dbReference type="Pfam" id="PF01724">
    <property type="entry name" value="DUF29"/>
    <property type="match status" value="1"/>
</dbReference>
<reference evidence="1 2" key="1">
    <citation type="journal article" date="2020" name="Arch. Microbiol.">
        <title>The genome sequence of the giant phototrophic gammaproteobacterium Thiospirillum jenense gives insight into its physiological properties and phylogenetic relationships.</title>
        <authorList>
            <person name="Imhoff J.F."/>
            <person name="Meyer T.E."/>
            <person name="Kyndt J.A."/>
        </authorList>
    </citation>
    <scope>NUCLEOTIDE SEQUENCE [LARGE SCALE GENOMIC DNA]</scope>
    <source>
        <strain evidence="1 2">DSM 216</strain>
    </source>
</reference>
<dbReference type="InterPro" id="IPR002636">
    <property type="entry name" value="DUF29"/>
</dbReference>
<dbReference type="AlphaFoldDB" id="A0A839HH81"/>